<keyword evidence="2" id="KW-0812">Transmembrane</keyword>
<keyword evidence="2" id="KW-0472">Membrane</keyword>
<proteinExistence type="predicted"/>
<dbReference type="PROSITE" id="PS51257">
    <property type="entry name" value="PROKAR_LIPOPROTEIN"/>
    <property type="match status" value="1"/>
</dbReference>
<reference evidence="4" key="1">
    <citation type="submission" date="2022-11" db="EMBL/GenBank/DDBJ databases">
        <title>Minimal conservation of predation-associated metabolite biosynthetic gene clusters underscores biosynthetic potential of Myxococcota including descriptions for ten novel species: Archangium lansinium sp. nov., Myxococcus landrumus sp. nov., Nannocystis bai.</title>
        <authorList>
            <person name="Ahearne A."/>
            <person name="Stevens C."/>
            <person name="Dowd S."/>
        </authorList>
    </citation>
    <scope>NUCLEOTIDE SEQUENCE</scope>
    <source>
        <strain evidence="4">Fl3</strain>
    </source>
</reference>
<feature type="transmembrane region" description="Helical" evidence="2">
    <location>
        <begin position="211"/>
        <end position="231"/>
    </location>
</feature>
<dbReference type="SUPFAM" id="SSF48452">
    <property type="entry name" value="TPR-like"/>
    <property type="match status" value="1"/>
</dbReference>
<organism evidence="4 5">
    <name type="scientific">Nannocystis punicea</name>
    <dbReference type="NCBI Taxonomy" id="2995304"/>
    <lineage>
        <taxon>Bacteria</taxon>
        <taxon>Pseudomonadati</taxon>
        <taxon>Myxococcota</taxon>
        <taxon>Polyangia</taxon>
        <taxon>Nannocystales</taxon>
        <taxon>Nannocystaceae</taxon>
        <taxon>Nannocystis</taxon>
    </lineage>
</organism>
<keyword evidence="5" id="KW-1185">Reference proteome</keyword>
<dbReference type="RefSeq" id="WP_269037852.1">
    <property type="nucleotide sequence ID" value="NZ_CP114040.1"/>
</dbReference>
<name>A0ABY7H8B9_9BACT</name>
<evidence type="ECO:0000313" key="5">
    <source>
        <dbReference type="Proteomes" id="UP001164459"/>
    </source>
</evidence>
<evidence type="ECO:0000256" key="2">
    <source>
        <dbReference type="SAM" id="Phobius"/>
    </source>
</evidence>
<dbReference type="InterPro" id="IPR011990">
    <property type="entry name" value="TPR-like_helical_dom_sf"/>
</dbReference>
<evidence type="ECO:0000256" key="3">
    <source>
        <dbReference type="SAM" id="SignalP"/>
    </source>
</evidence>
<feature type="chain" id="PRO_5045622765" description="Tetratricopeptide repeat protein" evidence="3">
    <location>
        <begin position="24"/>
        <end position="273"/>
    </location>
</feature>
<keyword evidence="2" id="KW-1133">Transmembrane helix</keyword>
<protein>
    <recommendedName>
        <fullName evidence="6">Tetratricopeptide repeat protein</fullName>
    </recommendedName>
</protein>
<dbReference type="Gene3D" id="1.25.40.10">
    <property type="entry name" value="Tetratricopeptide repeat domain"/>
    <property type="match status" value="1"/>
</dbReference>
<evidence type="ECO:0008006" key="6">
    <source>
        <dbReference type="Google" id="ProtNLM"/>
    </source>
</evidence>
<accession>A0ABY7H8B9</accession>
<dbReference type="Proteomes" id="UP001164459">
    <property type="component" value="Chromosome"/>
</dbReference>
<feature type="region of interest" description="Disordered" evidence="1">
    <location>
        <begin position="26"/>
        <end position="69"/>
    </location>
</feature>
<sequence>MGRTLSQLLAVSLACAVAAPVRASEPAPAAPAGVESSASEERPAEDVPTAPTEAPAHEHGEVQQAHARAEQALAAGQLEQALTELNYVLAAAPSWAAAYRLRAEVYARLGVAHAPSAAFLRAEAQDLAYVVELEQTVADRPELERRIDALYFQASEAAQIESRRRRLRAPAMVLTALGIAGIGAGAFLIGITPSDKPTAFGHRDNDIGGVVALSTGVALSITAAILGGLALRQTRRDRAVTHYYELAARRRVEWTGGPLWTRAGGGLQLGLRF</sequence>
<gene>
    <name evidence="4" type="ORF">O0S08_05060</name>
</gene>
<keyword evidence="3" id="KW-0732">Signal</keyword>
<evidence type="ECO:0000313" key="4">
    <source>
        <dbReference type="EMBL" id="WAS95511.1"/>
    </source>
</evidence>
<dbReference type="EMBL" id="CP114040">
    <property type="protein sequence ID" value="WAS95511.1"/>
    <property type="molecule type" value="Genomic_DNA"/>
</dbReference>
<evidence type="ECO:0000256" key="1">
    <source>
        <dbReference type="SAM" id="MobiDB-lite"/>
    </source>
</evidence>
<feature type="transmembrane region" description="Helical" evidence="2">
    <location>
        <begin position="171"/>
        <end position="191"/>
    </location>
</feature>
<feature type="signal peptide" evidence="3">
    <location>
        <begin position="1"/>
        <end position="23"/>
    </location>
</feature>